<dbReference type="FunFam" id="3.40.630.30:FF:000016">
    <property type="entry name" value="nudix hydrolase 2"/>
    <property type="match status" value="1"/>
</dbReference>
<dbReference type="RefSeq" id="XP_038053734.1">
    <property type="nucleotide sequence ID" value="XM_038197806.1"/>
</dbReference>
<dbReference type="GO" id="GO:0035529">
    <property type="term" value="F:NADH pyrophosphatase activity"/>
    <property type="evidence" value="ECO:0007669"/>
    <property type="project" value="TreeGrafter"/>
</dbReference>
<dbReference type="Gene3D" id="3.90.79.10">
    <property type="entry name" value="Nucleoside Triphosphate Pyrophosphohydrolase"/>
    <property type="match status" value="1"/>
</dbReference>
<keyword evidence="7" id="KW-1185">Reference proteome</keyword>
<dbReference type="InterPro" id="IPR000086">
    <property type="entry name" value="NUDIX_hydrolase_dom"/>
</dbReference>
<reference evidence="6" key="1">
    <citation type="submission" date="2022-11" db="UniProtKB">
        <authorList>
            <consortium name="EnsemblMetazoa"/>
        </authorList>
    </citation>
    <scope>IDENTIFICATION</scope>
</reference>
<organism evidence="6 7">
    <name type="scientific">Patiria miniata</name>
    <name type="common">Bat star</name>
    <name type="synonym">Asterina miniata</name>
    <dbReference type="NCBI Taxonomy" id="46514"/>
    <lineage>
        <taxon>Eukaryota</taxon>
        <taxon>Metazoa</taxon>
        <taxon>Echinodermata</taxon>
        <taxon>Eleutherozoa</taxon>
        <taxon>Asterozoa</taxon>
        <taxon>Asteroidea</taxon>
        <taxon>Valvatacea</taxon>
        <taxon>Valvatida</taxon>
        <taxon>Asterinidae</taxon>
        <taxon>Patiria</taxon>
    </lineage>
</organism>
<dbReference type="PRINTS" id="PR00502">
    <property type="entry name" value="NUDIXFAMILY"/>
</dbReference>
<dbReference type="OrthoDB" id="447842at2759"/>
<feature type="domain" description="Nudix hydrolase" evidence="5">
    <location>
        <begin position="112"/>
        <end position="243"/>
    </location>
</feature>
<dbReference type="GeneID" id="119726208"/>
<dbReference type="InterPro" id="IPR020084">
    <property type="entry name" value="NUDIX_hydrolase_CS"/>
</dbReference>
<dbReference type="Gene3D" id="3.40.630.30">
    <property type="match status" value="1"/>
</dbReference>
<dbReference type="InterPro" id="IPR020476">
    <property type="entry name" value="Nudix_hydrolase"/>
</dbReference>
<proteinExistence type="inferred from homology"/>
<evidence type="ECO:0000256" key="2">
    <source>
        <dbReference type="ARBA" id="ARBA00022723"/>
    </source>
</evidence>
<dbReference type="InterPro" id="IPR040618">
    <property type="entry name" value="Pre-Nudix"/>
</dbReference>
<dbReference type="GO" id="GO:0051287">
    <property type="term" value="F:NAD binding"/>
    <property type="evidence" value="ECO:0007669"/>
    <property type="project" value="TreeGrafter"/>
</dbReference>
<dbReference type="OMA" id="FRHTHNM"/>
<name>A0A913ZQT0_PATMI</name>
<comment type="similarity">
    <text evidence="1 4">Belongs to the Nudix hydrolase family.</text>
</comment>
<dbReference type="AlphaFoldDB" id="A0A913ZQT0"/>
<dbReference type="GO" id="GO:0046872">
    <property type="term" value="F:metal ion binding"/>
    <property type="evidence" value="ECO:0007669"/>
    <property type="project" value="UniProtKB-KW"/>
</dbReference>
<evidence type="ECO:0000313" key="7">
    <source>
        <dbReference type="Proteomes" id="UP000887568"/>
    </source>
</evidence>
<dbReference type="GO" id="GO:0047631">
    <property type="term" value="F:ADP-ribose diphosphatase activity"/>
    <property type="evidence" value="ECO:0007669"/>
    <property type="project" value="TreeGrafter"/>
</dbReference>
<dbReference type="SUPFAM" id="SSF55811">
    <property type="entry name" value="Nudix"/>
    <property type="match status" value="1"/>
</dbReference>
<dbReference type="FunFam" id="3.90.79.10:FF:000015">
    <property type="entry name" value="Nudix hydrolase 8"/>
    <property type="match status" value="1"/>
</dbReference>
<evidence type="ECO:0000256" key="4">
    <source>
        <dbReference type="RuleBase" id="RU003476"/>
    </source>
</evidence>
<dbReference type="InterPro" id="IPR015797">
    <property type="entry name" value="NUDIX_hydrolase-like_dom_sf"/>
</dbReference>
<dbReference type="Pfam" id="PF18290">
    <property type="entry name" value="Nudix_hydro"/>
    <property type="match status" value="1"/>
</dbReference>
<dbReference type="Proteomes" id="UP000887568">
    <property type="component" value="Unplaced"/>
</dbReference>
<dbReference type="InterPro" id="IPR003293">
    <property type="entry name" value="Nudix_hydrolase6-like"/>
</dbReference>
<evidence type="ECO:0000256" key="1">
    <source>
        <dbReference type="ARBA" id="ARBA00005582"/>
    </source>
</evidence>
<evidence type="ECO:0000256" key="3">
    <source>
        <dbReference type="ARBA" id="ARBA00022801"/>
    </source>
</evidence>
<accession>A0A913ZQT0</accession>
<dbReference type="PROSITE" id="PS51462">
    <property type="entry name" value="NUDIX"/>
    <property type="match status" value="1"/>
</dbReference>
<dbReference type="PANTHER" id="PTHR13994:SF13">
    <property type="entry name" value="FI03680P"/>
    <property type="match status" value="1"/>
</dbReference>
<sequence length="279" mass="32079">MDSTAVPNGSLIENSNYLLRGVDDSFGGVKVTTSNEQWSSAQDFSKRLEASLEHWKSLHKRGIWLKISLQESEIIPEAVKHQFVFHHAQPSYVMMIRWLPSNEPNQLPGYATNYIGVGGFVTNDNNQLLVIKEKYNHGKKSMWKLPGGHSDIGEELAETAKREVLEETGIESEFVSILCFRHQHRYRFGQSDIYFVCHMRALTNEIEVCPNEIEDCKWMDLDEYLVNPEASDFNRKIASCYVQNCNSHPPQSIQPDQVWSSFSNVYQLFYSIHEEGKPD</sequence>
<dbReference type="Pfam" id="PF00293">
    <property type="entry name" value="NUDIX"/>
    <property type="match status" value="1"/>
</dbReference>
<dbReference type="PRINTS" id="PR01356">
    <property type="entry name" value="GFGPROTEIN"/>
</dbReference>
<keyword evidence="3 4" id="KW-0378">Hydrolase</keyword>
<dbReference type="CDD" id="cd04670">
    <property type="entry name" value="NUDIX_ASFGF2_Nudt6"/>
    <property type="match status" value="1"/>
</dbReference>
<evidence type="ECO:0000259" key="5">
    <source>
        <dbReference type="PROSITE" id="PS51462"/>
    </source>
</evidence>
<dbReference type="PROSITE" id="PS00893">
    <property type="entry name" value="NUDIX_BOX"/>
    <property type="match status" value="1"/>
</dbReference>
<protein>
    <recommendedName>
        <fullName evidence="5">Nudix hydrolase domain-containing protein</fullName>
    </recommendedName>
</protein>
<evidence type="ECO:0000313" key="6">
    <source>
        <dbReference type="EnsemblMetazoa" id="XP_038053734.1"/>
    </source>
</evidence>
<dbReference type="EnsemblMetazoa" id="XM_038197806.1">
    <property type="protein sequence ID" value="XP_038053734.1"/>
    <property type="gene ID" value="LOC119726208"/>
</dbReference>
<dbReference type="PANTHER" id="PTHR13994">
    <property type="entry name" value="NUDIX HYDROLASE RELATED"/>
    <property type="match status" value="1"/>
</dbReference>
<keyword evidence="2" id="KW-0479">Metal-binding</keyword>